<comment type="caution">
    <text evidence="1">The sequence shown here is derived from an EMBL/GenBank/DDBJ whole genome shotgun (WGS) entry which is preliminary data.</text>
</comment>
<sequence>MEEYKSLLLTLTKALHLRGRLLLGRSLNEASNGTFSGSYTALMCYEETMGLEGSSNKKVSEANEETVTEYIRDHAVAST</sequence>
<organism evidence="1 2">
    <name type="scientific">Triparma verrucosa</name>
    <dbReference type="NCBI Taxonomy" id="1606542"/>
    <lineage>
        <taxon>Eukaryota</taxon>
        <taxon>Sar</taxon>
        <taxon>Stramenopiles</taxon>
        <taxon>Ochrophyta</taxon>
        <taxon>Bolidophyceae</taxon>
        <taxon>Parmales</taxon>
        <taxon>Triparmaceae</taxon>
        <taxon>Triparma</taxon>
    </lineage>
</organism>
<accession>A0A9W6ZAA4</accession>
<dbReference type="AlphaFoldDB" id="A0A9W6ZAA4"/>
<dbReference type="EMBL" id="BRXX01000555">
    <property type="protein sequence ID" value="GMH46770.1"/>
    <property type="molecule type" value="Genomic_DNA"/>
</dbReference>
<evidence type="ECO:0000313" key="2">
    <source>
        <dbReference type="Proteomes" id="UP001165160"/>
    </source>
</evidence>
<gene>
    <name evidence="1" type="ORF">TrVE_jg12480</name>
</gene>
<name>A0A9W6ZAA4_9STRA</name>
<proteinExistence type="predicted"/>
<protein>
    <submittedName>
        <fullName evidence="1">Uncharacterized protein</fullName>
    </submittedName>
</protein>
<reference evidence="2" key="1">
    <citation type="journal article" date="2023" name="Commun. Biol.">
        <title>Genome analysis of Parmales, the sister group of diatoms, reveals the evolutionary specialization of diatoms from phago-mixotrophs to photoautotrophs.</title>
        <authorList>
            <person name="Ban H."/>
            <person name="Sato S."/>
            <person name="Yoshikawa S."/>
            <person name="Yamada K."/>
            <person name="Nakamura Y."/>
            <person name="Ichinomiya M."/>
            <person name="Sato N."/>
            <person name="Blanc-Mathieu R."/>
            <person name="Endo H."/>
            <person name="Kuwata A."/>
            <person name="Ogata H."/>
        </authorList>
    </citation>
    <scope>NUCLEOTIDE SEQUENCE [LARGE SCALE GENOMIC DNA]</scope>
    <source>
        <strain evidence="2">NIES 3699</strain>
    </source>
</reference>
<keyword evidence="2" id="KW-1185">Reference proteome</keyword>
<dbReference type="Proteomes" id="UP001165160">
    <property type="component" value="Unassembled WGS sequence"/>
</dbReference>
<evidence type="ECO:0000313" key="1">
    <source>
        <dbReference type="EMBL" id="GMH46770.1"/>
    </source>
</evidence>